<proteinExistence type="predicted"/>
<dbReference type="InterPro" id="IPR058932">
    <property type="entry name" value="KDD_N"/>
</dbReference>
<sequence>MTAIGTHRVLSPPGALPQAAERLCSGEPLTGSDIEIDVGFLNLDSASYRDLVEHHDGNPAKIRAEVLDIVATRGKMSNPRTGSGGMLVGRVSAVADPAACAPYRPGDRVATLISLTATPLQIRDSLQRWDTRTEVVPLDARAVVAAPRMISALPDDLPEELALAVLDVCGAPAQAERILSRTLLSGRAQRLLLLGGGKSAVLSAAAARRHGVQTVSVVPSRSEADALRERDLFDLVLVADATDPLRVRQTLDEHAGPADVTFVCVNAPGCEHAAMLATRPGGAILYFSMATSFPAVALGAEALCLDFDLYIGSGYVPGHAELALDIVRSDPRVREFFEQHLPAR</sequence>
<dbReference type="Proteomes" id="UP001160130">
    <property type="component" value="Unassembled WGS sequence"/>
</dbReference>
<comment type="caution">
    <text evidence="2">The sequence shown here is derived from an EMBL/GenBank/DDBJ whole genome shotgun (WGS) entry which is preliminary data.</text>
</comment>
<protein>
    <submittedName>
        <fullName evidence="2">L-erythro-3,5-diaminohexanoate dehydrogenase</fullName>
        <ecNumber evidence="2">1.4.1.11</ecNumber>
    </submittedName>
</protein>
<keyword evidence="3" id="KW-1185">Reference proteome</keyword>
<dbReference type="InterPro" id="IPR036291">
    <property type="entry name" value="NAD(P)-bd_dom_sf"/>
</dbReference>
<dbReference type="EC" id="1.4.1.11" evidence="2"/>
<accession>A0ABT6KYP1</accession>
<dbReference type="Pfam" id="PF26370">
    <property type="entry name" value="KDD_N"/>
    <property type="match status" value="1"/>
</dbReference>
<dbReference type="RefSeq" id="WP_280831583.1">
    <property type="nucleotide sequence ID" value="NZ_JARXVE010000002.1"/>
</dbReference>
<dbReference type="Gene3D" id="3.40.50.720">
    <property type="entry name" value="NAD(P)-binding Rossmann-like Domain"/>
    <property type="match status" value="1"/>
</dbReference>
<dbReference type="Gene3D" id="3.90.180.10">
    <property type="entry name" value="Medium-chain alcohol dehydrogenases, catalytic domain"/>
    <property type="match status" value="1"/>
</dbReference>
<reference evidence="2 3" key="1">
    <citation type="submission" date="2023-04" db="EMBL/GenBank/DDBJ databases">
        <title>Forest soil microbial communities from Buena Vista Peninsula, Colon Province, Panama.</title>
        <authorList>
            <person name="Bouskill N."/>
        </authorList>
    </citation>
    <scope>NUCLEOTIDE SEQUENCE [LARGE SCALE GENOMIC DNA]</scope>
    <source>
        <strain evidence="2 3">AC80</strain>
    </source>
</reference>
<name>A0ABT6KYP1_9MYCO</name>
<keyword evidence="2" id="KW-0560">Oxidoreductase</keyword>
<organism evidence="2 3">
    <name type="scientific">Mycolicibacterium frederiksbergense</name>
    <dbReference type="NCBI Taxonomy" id="117567"/>
    <lineage>
        <taxon>Bacteria</taxon>
        <taxon>Bacillati</taxon>
        <taxon>Actinomycetota</taxon>
        <taxon>Actinomycetes</taxon>
        <taxon>Mycobacteriales</taxon>
        <taxon>Mycobacteriaceae</taxon>
        <taxon>Mycolicibacterium</taxon>
    </lineage>
</organism>
<dbReference type="SUPFAM" id="SSF51735">
    <property type="entry name" value="NAD(P)-binding Rossmann-fold domains"/>
    <property type="match status" value="1"/>
</dbReference>
<dbReference type="EMBL" id="JARXVE010000002">
    <property type="protein sequence ID" value="MDH6194945.1"/>
    <property type="molecule type" value="Genomic_DNA"/>
</dbReference>
<evidence type="ECO:0000313" key="3">
    <source>
        <dbReference type="Proteomes" id="UP001160130"/>
    </source>
</evidence>
<gene>
    <name evidence="2" type="ORF">M2272_001574</name>
</gene>
<feature type="domain" description="L-erythro-3,5-diaminohexanoate dehydrogenase N-terminal" evidence="1">
    <location>
        <begin position="7"/>
        <end position="153"/>
    </location>
</feature>
<dbReference type="GO" id="GO:0047124">
    <property type="term" value="F:L-erythro-3,5-diaminohexanoate dehydrogenase activity"/>
    <property type="evidence" value="ECO:0007669"/>
    <property type="project" value="UniProtKB-EC"/>
</dbReference>
<evidence type="ECO:0000313" key="2">
    <source>
        <dbReference type="EMBL" id="MDH6194945.1"/>
    </source>
</evidence>
<evidence type="ECO:0000259" key="1">
    <source>
        <dbReference type="Pfam" id="PF26370"/>
    </source>
</evidence>